<geneLocation type="plasmid" evidence="1 2">
    <name>unnamed2</name>
</geneLocation>
<name>A0AAP9N8V7_BACFG</name>
<protein>
    <submittedName>
        <fullName evidence="1">Uncharacterized protein</fullName>
    </submittedName>
</protein>
<dbReference type="EMBL" id="CP054002">
    <property type="protein sequence ID" value="QKH82948.1"/>
    <property type="molecule type" value="Genomic_DNA"/>
</dbReference>
<accession>A0AAP9N8V7</accession>
<proteinExistence type="predicted"/>
<reference evidence="1 2" key="1">
    <citation type="submission" date="2020-05" db="EMBL/GenBank/DDBJ databases">
        <title>FDA dAtabase for Regulatory Grade micrObial Sequences (FDA-ARGOS): Supporting development and validation of Infectious Disease Dx tests.</title>
        <authorList>
            <person name="Bojja K."/>
            <person name="Kessler A."/>
            <person name="Tallon L."/>
            <person name="Sadzewicz L."/>
            <person name="Zhao X."/>
            <person name="Vavikolanu K."/>
            <person name="Mehta A."/>
            <person name="Aluvathingal J."/>
            <person name="Nadendla S."/>
            <person name="Myers T."/>
            <person name="Yan Y."/>
            <person name="Sichtig H."/>
        </authorList>
    </citation>
    <scope>NUCLEOTIDE SEQUENCE [LARGE SCALE GENOMIC DNA]</scope>
    <source>
        <strain evidence="1 2">FDAARGOS_763</strain>
        <plasmid evidence="1 2">unnamed2</plasmid>
    </source>
</reference>
<evidence type="ECO:0000313" key="2">
    <source>
        <dbReference type="Proteomes" id="UP000501467"/>
    </source>
</evidence>
<gene>
    <name evidence="1" type="ORF">FOC69_00630</name>
</gene>
<sequence length="163" mass="18553">MNLGEWGANAAQWVKQLNEMIDAAHIRENLQKIDQLRQLQSLVELAELLDDVACLSSDYRFYMNIGGSYHCLKFLNFQQVTVNLNLSTDLLFKVATVSDYFSMNSEGRMSFVGQVREALETASAEMKSFNEIVRSEIIKDASRKHVGKTYYSGNLSAFSRYTN</sequence>
<dbReference type="RefSeq" id="WP_172885952.1">
    <property type="nucleotide sequence ID" value="NZ_CP054002.1"/>
</dbReference>
<organism evidence="1 2">
    <name type="scientific">Bacteroides fragilis</name>
    <dbReference type="NCBI Taxonomy" id="817"/>
    <lineage>
        <taxon>Bacteria</taxon>
        <taxon>Pseudomonadati</taxon>
        <taxon>Bacteroidota</taxon>
        <taxon>Bacteroidia</taxon>
        <taxon>Bacteroidales</taxon>
        <taxon>Bacteroidaceae</taxon>
        <taxon>Bacteroides</taxon>
    </lineage>
</organism>
<evidence type="ECO:0000313" key="1">
    <source>
        <dbReference type="EMBL" id="QKH82948.1"/>
    </source>
</evidence>
<keyword evidence="1" id="KW-0614">Plasmid</keyword>
<dbReference type="AlphaFoldDB" id="A0AAP9N8V7"/>
<dbReference type="Proteomes" id="UP000501467">
    <property type="component" value="Plasmid unnamed2"/>
</dbReference>